<proteinExistence type="predicted"/>
<feature type="compositionally biased region" description="Basic residues" evidence="2">
    <location>
        <begin position="100"/>
        <end position="110"/>
    </location>
</feature>
<feature type="compositionally biased region" description="Pro residues" evidence="2">
    <location>
        <begin position="83"/>
        <end position="97"/>
    </location>
</feature>
<gene>
    <name evidence="3" type="ORF">DB88DRAFT_487312</name>
</gene>
<evidence type="ECO:0000256" key="2">
    <source>
        <dbReference type="SAM" id="MobiDB-lite"/>
    </source>
</evidence>
<sequence>MTGTDAQGERRPTDTPKSPSPYPPLPDDEAADALDDLLASFPRPLDWDASFDELGSTLFTADGKQADSSGSFYTVSTENPKSPTKPPLPAKDPPSTPRPSLRRAPSKAAKRTTETATPTRPFKRLKEALSPKSRSPRAGAIRRSPSKVPLPQSPPVGIKASHRSELEEIVTSFRRVCSHLSRYTDALDTLRTEFDHEQRHAQESRTIVLEMMEEKRRTEIEVLEIQRNNDSLREELRKTRFDSGRAAQEAQGMIAYLEGQLAKEKGLSATLRTEVNNLTRLNQSMEQSADRRVFELQQGLDSARQEIARVTGEAKELRSKLDEAEFAHRALKEGGARLARELADKERKVDELEKGKGTRRWGMI</sequence>
<comment type="caution">
    <text evidence="3">The sequence shown here is derived from an EMBL/GenBank/DDBJ whole genome shotgun (WGS) entry which is preliminary data.</text>
</comment>
<feature type="coiled-coil region" evidence="1">
    <location>
        <begin position="300"/>
        <end position="355"/>
    </location>
</feature>
<organism evidence="3 4">
    <name type="scientific">Papiliotrema laurentii</name>
    <name type="common">Cryptococcus laurentii</name>
    <dbReference type="NCBI Taxonomy" id="5418"/>
    <lineage>
        <taxon>Eukaryota</taxon>
        <taxon>Fungi</taxon>
        <taxon>Dikarya</taxon>
        <taxon>Basidiomycota</taxon>
        <taxon>Agaricomycotina</taxon>
        <taxon>Tremellomycetes</taxon>
        <taxon>Tremellales</taxon>
        <taxon>Rhynchogastremaceae</taxon>
        <taxon>Papiliotrema</taxon>
    </lineage>
</organism>
<evidence type="ECO:0000313" key="3">
    <source>
        <dbReference type="EMBL" id="KAK1924911.1"/>
    </source>
</evidence>
<protein>
    <submittedName>
        <fullName evidence="3">Uncharacterized protein</fullName>
    </submittedName>
</protein>
<reference evidence="3" key="1">
    <citation type="submission" date="2023-02" db="EMBL/GenBank/DDBJ databases">
        <title>Identification and recombinant expression of a fungal hydrolase from Papiliotrema laurentii that hydrolyzes apple cutin and clears colloidal polyester polyurethane.</title>
        <authorList>
            <consortium name="DOE Joint Genome Institute"/>
            <person name="Roman V.A."/>
            <person name="Bojanowski C."/>
            <person name="Crable B.R."/>
            <person name="Wagner D.N."/>
            <person name="Hung C.S."/>
            <person name="Nadeau L.J."/>
            <person name="Schratz L."/>
            <person name="Haridas S."/>
            <person name="Pangilinan J."/>
            <person name="Lipzen A."/>
            <person name="Na H."/>
            <person name="Yan M."/>
            <person name="Ng V."/>
            <person name="Grigoriev I.V."/>
            <person name="Spatafora J.W."/>
            <person name="Barlow D."/>
            <person name="Biffinger J."/>
            <person name="Kelley-Loughnane N."/>
            <person name="Varaljay V.A."/>
            <person name="Crookes-Goodson W.J."/>
        </authorList>
    </citation>
    <scope>NUCLEOTIDE SEQUENCE</scope>
    <source>
        <strain evidence="3">5307AH</strain>
    </source>
</reference>
<evidence type="ECO:0000313" key="4">
    <source>
        <dbReference type="Proteomes" id="UP001182556"/>
    </source>
</evidence>
<feature type="compositionally biased region" description="Acidic residues" evidence="2">
    <location>
        <begin position="26"/>
        <end position="35"/>
    </location>
</feature>
<feature type="region of interest" description="Disordered" evidence="2">
    <location>
        <begin position="61"/>
        <end position="159"/>
    </location>
</feature>
<accession>A0AAD9FRL0</accession>
<dbReference type="AlphaFoldDB" id="A0AAD9FRL0"/>
<feature type="compositionally biased region" description="Polar residues" evidence="2">
    <location>
        <begin position="66"/>
        <end position="81"/>
    </location>
</feature>
<name>A0AAD9FRL0_PAPLA</name>
<feature type="region of interest" description="Disordered" evidence="2">
    <location>
        <begin position="1"/>
        <end position="37"/>
    </location>
</feature>
<keyword evidence="1" id="KW-0175">Coiled coil</keyword>
<keyword evidence="4" id="KW-1185">Reference proteome</keyword>
<dbReference type="EMBL" id="JAODAN010000004">
    <property type="protein sequence ID" value="KAK1924911.1"/>
    <property type="molecule type" value="Genomic_DNA"/>
</dbReference>
<evidence type="ECO:0000256" key="1">
    <source>
        <dbReference type="SAM" id="Coils"/>
    </source>
</evidence>
<dbReference type="Proteomes" id="UP001182556">
    <property type="component" value="Unassembled WGS sequence"/>
</dbReference>